<dbReference type="PANTHER" id="PTHR30287:SF2">
    <property type="entry name" value="BLL1001 PROTEIN"/>
    <property type="match status" value="1"/>
</dbReference>
<feature type="transmembrane region" description="Helical" evidence="6">
    <location>
        <begin position="405"/>
        <end position="425"/>
    </location>
</feature>
<dbReference type="InterPro" id="IPR038766">
    <property type="entry name" value="Membrane_comp_ABC_pdt"/>
</dbReference>
<dbReference type="STRING" id="1114924.SAMN05216258_106126"/>
<evidence type="ECO:0000313" key="10">
    <source>
        <dbReference type="Proteomes" id="UP000199377"/>
    </source>
</evidence>
<keyword evidence="5 6" id="KW-0472">Membrane</keyword>
<protein>
    <submittedName>
        <fullName evidence="9">Putative ABC transport system permease protein</fullName>
    </submittedName>
</protein>
<feature type="transmembrane region" description="Helical" evidence="6">
    <location>
        <begin position="477"/>
        <end position="498"/>
    </location>
</feature>
<dbReference type="InterPro" id="IPR003838">
    <property type="entry name" value="ABC3_permease_C"/>
</dbReference>
<keyword evidence="3 6" id="KW-0812">Transmembrane</keyword>
<feature type="domain" description="ABC3 transporter permease C-terminal" evidence="7">
    <location>
        <begin position="263"/>
        <end position="380"/>
    </location>
</feature>
<evidence type="ECO:0000256" key="3">
    <source>
        <dbReference type="ARBA" id="ARBA00022692"/>
    </source>
</evidence>
<proteinExistence type="predicted"/>
<feature type="transmembrane region" description="Helical" evidence="6">
    <location>
        <begin position="747"/>
        <end position="778"/>
    </location>
</feature>
<dbReference type="OrthoDB" id="343744at2"/>
<gene>
    <name evidence="9" type="ORF">SAMN05216258_106126</name>
</gene>
<dbReference type="Proteomes" id="UP000199377">
    <property type="component" value="Unassembled WGS sequence"/>
</dbReference>
<dbReference type="Pfam" id="PF12704">
    <property type="entry name" value="MacB_PCD"/>
    <property type="match status" value="1"/>
</dbReference>
<name>A0A1I3HRA8_9RHOB</name>
<evidence type="ECO:0000259" key="7">
    <source>
        <dbReference type="Pfam" id="PF02687"/>
    </source>
</evidence>
<evidence type="ECO:0000256" key="5">
    <source>
        <dbReference type="ARBA" id="ARBA00023136"/>
    </source>
</evidence>
<feature type="transmembrane region" description="Helical" evidence="6">
    <location>
        <begin position="798"/>
        <end position="819"/>
    </location>
</feature>
<evidence type="ECO:0000259" key="8">
    <source>
        <dbReference type="Pfam" id="PF12704"/>
    </source>
</evidence>
<feature type="domain" description="MacB-like periplasmic core" evidence="8">
    <location>
        <begin position="483"/>
        <end position="674"/>
    </location>
</feature>
<evidence type="ECO:0000256" key="2">
    <source>
        <dbReference type="ARBA" id="ARBA00022475"/>
    </source>
</evidence>
<keyword evidence="4 6" id="KW-1133">Transmembrane helix</keyword>
<dbReference type="Pfam" id="PF02687">
    <property type="entry name" value="FtsX"/>
    <property type="match status" value="2"/>
</dbReference>
<evidence type="ECO:0000256" key="4">
    <source>
        <dbReference type="ARBA" id="ARBA00022989"/>
    </source>
</evidence>
<keyword evidence="2" id="KW-1003">Cell membrane</keyword>
<reference evidence="9 10" key="1">
    <citation type="submission" date="2016-10" db="EMBL/GenBank/DDBJ databases">
        <authorList>
            <person name="de Groot N.N."/>
        </authorList>
    </citation>
    <scope>NUCLEOTIDE SEQUENCE [LARGE SCALE GENOMIC DNA]</scope>
    <source>
        <strain evidence="9 10">CGMCC 1.11030</strain>
    </source>
</reference>
<dbReference type="EMBL" id="FOQH01000006">
    <property type="protein sequence ID" value="SFI38097.1"/>
    <property type="molecule type" value="Genomic_DNA"/>
</dbReference>
<evidence type="ECO:0000313" key="9">
    <source>
        <dbReference type="EMBL" id="SFI38097.1"/>
    </source>
</evidence>
<comment type="subcellular location">
    <subcellularLocation>
        <location evidence="1">Cell membrane</location>
        <topology evidence="1">Multi-pass membrane protein</topology>
    </subcellularLocation>
</comment>
<evidence type="ECO:0000256" key="6">
    <source>
        <dbReference type="SAM" id="Phobius"/>
    </source>
</evidence>
<feature type="transmembrane region" description="Helical" evidence="6">
    <location>
        <begin position="431"/>
        <end position="456"/>
    </location>
</feature>
<dbReference type="GO" id="GO:0005886">
    <property type="term" value="C:plasma membrane"/>
    <property type="evidence" value="ECO:0007669"/>
    <property type="project" value="UniProtKB-SubCell"/>
</dbReference>
<evidence type="ECO:0000256" key="1">
    <source>
        <dbReference type="ARBA" id="ARBA00004651"/>
    </source>
</evidence>
<feature type="transmembrane region" description="Helical" evidence="6">
    <location>
        <begin position="261"/>
        <end position="284"/>
    </location>
</feature>
<organism evidence="9 10">
    <name type="scientific">Albimonas pacifica</name>
    <dbReference type="NCBI Taxonomy" id="1114924"/>
    <lineage>
        <taxon>Bacteria</taxon>
        <taxon>Pseudomonadati</taxon>
        <taxon>Pseudomonadota</taxon>
        <taxon>Alphaproteobacteria</taxon>
        <taxon>Rhodobacterales</taxon>
        <taxon>Paracoccaceae</taxon>
        <taxon>Albimonas</taxon>
    </lineage>
</organism>
<dbReference type="AlphaFoldDB" id="A0A1I3HRA8"/>
<dbReference type="PANTHER" id="PTHR30287">
    <property type="entry name" value="MEMBRANE COMPONENT OF PREDICTED ABC SUPERFAMILY METABOLITE UPTAKE TRANSPORTER"/>
    <property type="match status" value="1"/>
</dbReference>
<keyword evidence="10" id="KW-1185">Reference proteome</keyword>
<sequence>MTAAARLPAPAGASARATLAALPWALRVLTSHWRRRPLQLLALLAGLAAATALWSGVQALNAQARDSYARAASAFSGAQAPALVPVDGGPISQAAFAELRRAGWPVSPLVEGWITVGGERLRLMGIEPVTLPPAAGLAFAGEQALAGEAEDARAYPDFILPPGRLFLAPETLRANGWSPGDRPQTARGPLPPLAASSAPAPGLAIADIGFAQALLGMEGRISRLLLDPERAPQGAPEGWRRLAPEPRVDPGRLADSFHLNLTAFGGLSFIVGLFIVHGAVGLAVEQRRPLFRTLRACGLSARGLAAALAIELGAAALLAGLIGVALGYAVAAALLPDVAASLRGLYGARVPGALSLSPAWWAAGLGMSLAGAALAAGPALARAAAAPPLESARPEAWRAASARAARLRAAAAVATALAAAGLALFGRGLPAGFALLGAILAAAALGLPPLLGWALARAQGRARAPLLRWALADGRQQLPGLSLALTSLLLALAVNIGVGTMVDGFRLTFLGWLDDRLAAEVYVRAEPGAADRLQTWLEARPEIEAVLPEPRAETVVDGWPVELAGFADHPTWRSSWPLLSGLPDAWDRVAAGQGALISEQTARRFGLAPGDALVIGPGAPLEVAGVFADYGNARGQVRLSAGTLTARWPEAERGRFALRLPPADVAPLLADLRRAQDAGLAEAADQGEIRRLSRAVFERTFAVTAALNALTLGVAGIALLTALLTLAETRLPQVAPLWAMGVRRRRLAAIELGRILALAALTAALAVPLGVLVAWALTAVVNVEAFGWRLPLHLFPGQWARLALLAVAAAGLAAAVPLLRLARTPPARLAKVFADER</sequence>
<accession>A0A1I3HRA8</accession>
<feature type="transmembrane region" description="Helical" evidence="6">
    <location>
        <begin position="701"/>
        <end position="726"/>
    </location>
</feature>
<feature type="domain" description="ABC3 transporter permease C-terminal" evidence="7">
    <location>
        <begin position="708"/>
        <end position="826"/>
    </location>
</feature>
<dbReference type="InterPro" id="IPR025857">
    <property type="entry name" value="MacB_PCD"/>
</dbReference>
<dbReference type="RefSeq" id="WP_092860487.1">
    <property type="nucleotide sequence ID" value="NZ_FOQH01000006.1"/>
</dbReference>
<feature type="transmembrane region" description="Helical" evidence="6">
    <location>
        <begin position="304"/>
        <end position="335"/>
    </location>
</feature>
<feature type="transmembrane region" description="Helical" evidence="6">
    <location>
        <begin position="359"/>
        <end position="384"/>
    </location>
</feature>